<evidence type="ECO:0000256" key="1">
    <source>
        <dbReference type="ARBA" id="ARBA00004123"/>
    </source>
</evidence>
<keyword evidence="2" id="KW-0853">WD repeat</keyword>
<accession>A0A9W7ECC8</accession>
<dbReference type="EMBL" id="BLQM01000217">
    <property type="protein sequence ID" value="GMH76159.1"/>
    <property type="molecule type" value="Genomic_DNA"/>
</dbReference>
<name>A0A9W7ECC8_9STRA</name>
<reference evidence="6" key="1">
    <citation type="journal article" date="2023" name="Commun. Biol.">
        <title>Genome analysis of Parmales, the sister group of diatoms, reveals the evolutionary specialization of diatoms from phago-mixotrophs to photoautotrophs.</title>
        <authorList>
            <person name="Ban H."/>
            <person name="Sato S."/>
            <person name="Yoshikawa S."/>
            <person name="Yamada K."/>
            <person name="Nakamura Y."/>
            <person name="Ichinomiya M."/>
            <person name="Sato N."/>
            <person name="Blanc-Mathieu R."/>
            <person name="Endo H."/>
            <person name="Kuwata A."/>
            <person name="Ogata H."/>
        </authorList>
    </citation>
    <scope>NUCLEOTIDE SEQUENCE [LARGE SCALE GENOMIC DNA]</scope>
</reference>
<evidence type="ECO:0000256" key="2">
    <source>
        <dbReference type="ARBA" id="ARBA00022574"/>
    </source>
</evidence>
<comment type="caution">
    <text evidence="5">The sequence shown here is derived from an EMBL/GenBank/DDBJ whole genome shotgun (WGS) entry which is preliminary data.</text>
</comment>
<dbReference type="GO" id="GO:0048188">
    <property type="term" value="C:Set1C/COMPASS complex"/>
    <property type="evidence" value="ECO:0007669"/>
    <property type="project" value="InterPro"/>
</dbReference>
<organism evidence="5 6">
    <name type="scientific">Triparma laevis f. inornata</name>
    <dbReference type="NCBI Taxonomy" id="1714386"/>
    <lineage>
        <taxon>Eukaryota</taxon>
        <taxon>Sar</taxon>
        <taxon>Stramenopiles</taxon>
        <taxon>Ochrophyta</taxon>
        <taxon>Bolidophyceae</taxon>
        <taxon>Parmales</taxon>
        <taxon>Triparmaceae</taxon>
        <taxon>Triparma</taxon>
    </lineage>
</organism>
<gene>
    <name evidence="5" type="ORF">TL16_g06990</name>
</gene>
<dbReference type="PANTHER" id="PTHR44040">
    <property type="entry name" value="RETINOBLASTOMA-BINDING PROTEIN 5"/>
    <property type="match status" value="1"/>
</dbReference>
<evidence type="ECO:0000313" key="5">
    <source>
        <dbReference type="EMBL" id="GMH76159.1"/>
    </source>
</evidence>
<evidence type="ECO:0000256" key="4">
    <source>
        <dbReference type="ARBA" id="ARBA00023242"/>
    </source>
</evidence>
<sequence>MTSDYATAASFDKNGYCVFVTTRDTVVVFGATTNSFKELYRWKVKDSGTHSLIKGICMSPKGSVFALRSRGGKGGERILMFANSCKDGKPTIVFKDAVNTDTLFDDCAFSNDGEHLVAAMFGRAKGVLLLWTADQNFLADTLEGPNMEMTCMAYHPTRR</sequence>
<evidence type="ECO:0000313" key="6">
    <source>
        <dbReference type="Proteomes" id="UP001162640"/>
    </source>
</evidence>
<dbReference type="AlphaFoldDB" id="A0A9W7ECC8"/>
<evidence type="ECO:0000256" key="3">
    <source>
        <dbReference type="ARBA" id="ARBA00022737"/>
    </source>
</evidence>
<keyword evidence="4" id="KW-0539">Nucleus</keyword>
<proteinExistence type="predicted"/>
<dbReference type="InterPro" id="IPR015943">
    <property type="entry name" value="WD40/YVTN_repeat-like_dom_sf"/>
</dbReference>
<protein>
    <submittedName>
        <fullName evidence="5">Uncharacterized protein</fullName>
    </submittedName>
</protein>
<dbReference type="Proteomes" id="UP001162640">
    <property type="component" value="Unassembled WGS sequence"/>
</dbReference>
<keyword evidence="3" id="KW-0677">Repeat</keyword>
<dbReference type="SUPFAM" id="SSF63829">
    <property type="entry name" value="Calcium-dependent phosphotriesterase"/>
    <property type="match status" value="1"/>
</dbReference>
<dbReference type="PANTHER" id="PTHR44040:SF1">
    <property type="entry name" value="RETINOBLASTOMA-BINDING PROTEIN 5"/>
    <property type="match status" value="1"/>
</dbReference>
<dbReference type="InterPro" id="IPR037850">
    <property type="entry name" value="RBBP5/Swd1"/>
</dbReference>
<comment type="subcellular location">
    <subcellularLocation>
        <location evidence="1">Nucleus</location>
    </subcellularLocation>
</comment>
<dbReference type="Gene3D" id="2.130.10.10">
    <property type="entry name" value="YVTN repeat-like/Quinoprotein amine dehydrogenase"/>
    <property type="match status" value="1"/>
</dbReference>